<dbReference type="EMBL" id="BARU01035499">
    <property type="protein sequence ID" value="GAH81272.1"/>
    <property type="molecule type" value="Genomic_DNA"/>
</dbReference>
<organism evidence="1">
    <name type="scientific">marine sediment metagenome</name>
    <dbReference type="NCBI Taxonomy" id="412755"/>
    <lineage>
        <taxon>unclassified sequences</taxon>
        <taxon>metagenomes</taxon>
        <taxon>ecological metagenomes</taxon>
    </lineage>
</organism>
<reference evidence="1" key="1">
    <citation type="journal article" date="2014" name="Front. Microbiol.">
        <title>High frequency of phylogenetically diverse reductive dehalogenase-homologous genes in deep subseafloor sedimentary metagenomes.</title>
        <authorList>
            <person name="Kawai M."/>
            <person name="Futagami T."/>
            <person name="Toyoda A."/>
            <person name="Takaki Y."/>
            <person name="Nishi S."/>
            <person name="Hori S."/>
            <person name="Arai W."/>
            <person name="Tsubouchi T."/>
            <person name="Morono Y."/>
            <person name="Uchiyama I."/>
            <person name="Ito T."/>
            <person name="Fujiyama A."/>
            <person name="Inagaki F."/>
            <person name="Takami H."/>
        </authorList>
    </citation>
    <scope>NUCLEOTIDE SEQUENCE</scope>
    <source>
        <strain evidence="1">Expedition CK06-06</strain>
    </source>
</reference>
<sequence length="157" mass="18769">MTKDQKYQKKYYQELKKSNQIGINVDLISKKCIDYAYEIINENYEYAEYLIQCLSMCYKIPKIKVNLHIKPRPVSRSNTDLFGQYAPSSPGKQAQVDLWILTRHKILVGPNEFMRTIIEEWMHHWDMKVLKFEISPHTKGFQKRIREVMRALQVRIS</sequence>
<accession>X1IHS9</accession>
<dbReference type="AlphaFoldDB" id="X1IHS9"/>
<protein>
    <submittedName>
        <fullName evidence="1">Uncharacterized protein</fullName>
    </submittedName>
</protein>
<comment type="caution">
    <text evidence="1">The sequence shown here is derived from an EMBL/GenBank/DDBJ whole genome shotgun (WGS) entry which is preliminary data.</text>
</comment>
<gene>
    <name evidence="1" type="ORF">S03H2_55560</name>
</gene>
<name>X1IHS9_9ZZZZ</name>
<proteinExistence type="predicted"/>
<evidence type="ECO:0000313" key="1">
    <source>
        <dbReference type="EMBL" id="GAH81272.1"/>
    </source>
</evidence>